<dbReference type="Pfam" id="PF16174">
    <property type="entry name" value="IHABP4_N"/>
    <property type="match status" value="1"/>
</dbReference>
<comment type="caution">
    <text evidence="11">The sequence shown here is derived from an EMBL/GenBank/DDBJ whole genome shotgun (WGS) entry which is preliminary data.</text>
</comment>
<evidence type="ECO:0000313" key="11">
    <source>
        <dbReference type="EMBL" id="KAG9354038.1"/>
    </source>
</evidence>
<dbReference type="GO" id="GO:0005730">
    <property type="term" value="C:nucleolus"/>
    <property type="evidence" value="ECO:0007669"/>
    <property type="project" value="UniProtKB-SubCell"/>
</dbReference>
<feature type="compositionally biased region" description="Basic and acidic residues" evidence="9">
    <location>
        <begin position="95"/>
        <end position="110"/>
    </location>
</feature>
<evidence type="ECO:0000259" key="10">
    <source>
        <dbReference type="SMART" id="SM01233"/>
    </source>
</evidence>
<accession>A0A8T2PRT5</accession>
<evidence type="ECO:0000256" key="5">
    <source>
        <dbReference type="ARBA" id="ARBA00022490"/>
    </source>
</evidence>
<keyword evidence="7" id="KW-0539">Nucleus</keyword>
<feature type="compositionally biased region" description="Basic and acidic residues" evidence="9">
    <location>
        <begin position="62"/>
        <end position="72"/>
    </location>
</feature>
<dbReference type="SMART" id="SM01233">
    <property type="entry name" value="HABP4_PAI-RBP1"/>
    <property type="match status" value="1"/>
</dbReference>
<evidence type="ECO:0000256" key="7">
    <source>
        <dbReference type="ARBA" id="ARBA00023242"/>
    </source>
</evidence>
<dbReference type="PANTHER" id="PTHR12299">
    <property type="entry name" value="HYALURONIC ACID-BINDING PROTEIN 4"/>
    <property type="match status" value="1"/>
</dbReference>
<dbReference type="InterPro" id="IPR039764">
    <property type="entry name" value="HABP4/SERBP1-like"/>
</dbReference>
<evidence type="ECO:0000256" key="6">
    <source>
        <dbReference type="ARBA" id="ARBA00022845"/>
    </source>
</evidence>
<sequence length="369" mass="41353">MGVIDEFSSMQDTGFGCAVTNRFDRLLDDEADPFDILREAQSEKQKKKKKEEQKKPTQGKPGKKESQKDRKVPISAGGEGGQKVLLHVGQISSEGRGEKRVAFKERRYNEIEASLEYSIEKPQEQTDRSSRGRGGARGRGGRGGGYPRNTDVADLRHKREFDRHSGSVKSGVRPEEKRGGNGSHNWGSMKDQMSAVADGTPVEDGADIEGLQEVAEVDGEPRATEADGEGLEEAAIEMSLDEWKALQEQSRPKIELNIRKAETSVPSKARVIHRSKHLEDVGNELVEEEEEGHYFRRPANDITSRMDINFGCLERQMRGGRGGRGWRGRGSATLRPETEPPSRLYFRRRTLTIQWTFQHSPQGKPEQIT</sequence>
<evidence type="ECO:0000256" key="1">
    <source>
        <dbReference type="ARBA" id="ARBA00004210"/>
    </source>
</evidence>
<keyword evidence="6" id="KW-0810">Translation regulation</keyword>
<evidence type="ECO:0000256" key="2">
    <source>
        <dbReference type="ARBA" id="ARBA00004324"/>
    </source>
</evidence>
<evidence type="ECO:0000313" key="12">
    <source>
        <dbReference type="Proteomes" id="UP000824540"/>
    </source>
</evidence>
<proteinExistence type="inferred from homology"/>
<protein>
    <recommendedName>
        <fullName evidence="10">Hyaluronan/mRNA-binding protein domain-containing protein</fullName>
    </recommendedName>
</protein>
<keyword evidence="12" id="KW-1185">Reference proteome</keyword>
<evidence type="ECO:0000256" key="3">
    <source>
        <dbReference type="ARBA" id="ARBA00004408"/>
    </source>
</evidence>
<dbReference type="InterPro" id="IPR032381">
    <property type="entry name" value="IHABP4_N"/>
</dbReference>
<gene>
    <name evidence="11" type="ORF">JZ751_012162</name>
</gene>
<dbReference type="AlphaFoldDB" id="A0A8T2PRT5"/>
<evidence type="ECO:0000256" key="8">
    <source>
        <dbReference type="ARBA" id="ARBA00035118"/>
    </source>
</evidence>
<feature type="region of interest" description="Disordered" evidence="9">
    <location>
        <begin position="319"/>
        <end position="342"/>
    </location>
</feature>
<comment type="subcellular location">
    <subcellularLocation>
        <location evidence="1">Cytoplasm</location>
        <location evidence="1">Stress granule</location>
    </subcellularLocation>
    <subcellularLocation>
        <location evidence="2">Nucleus speckle</location>
    </subcellularLocation>
    <subcellularLocation>
        <location evidence="3">Nucleus</location>
        <location evidence="3">Cajal body</location>
    </subcellularLocation>
    <subcellularLocation>
        <location evidence="4">Nucleus</location>
        <location evidence="4">Nucleolus</location>
    </subcellularLocation>
</comment>
<feature type="domain" description="Hyaluronan/mRNA-binding protein" evidence="10">
    <location>
        <begin position="157"/>
        <end position="264"/>
    </location>
</feature>
<dbReference type="GO" id="GO:0045948">
    <property type="term" value="P:positive regulation of translational initiation"/>
    <property type="evidence" value="ECO:0007669"/>
    <property type="project" value="TreeGrafter"/>
</dbReference>
<dbReference type="Pfam" id="PF04774">
    <property type="entry name" value="HABP4_PAI-RBP1"/>
    <property type="match status" value="1"/>
</dbReference>
<dbReference type="PANTHER" id="PTHR12299:SF30">
    <property type="entry name" value="INTRACELLULAR HYALURONAN-BINDING PROTEIN 4"/>
    <property type="match status" value="1"/>
</dbReference>
<feature type="compositionally biased region" description="Basic and acidic residues" evidence="9">
    <location>
        <begin position="151"/>
        <end position="165"/>
    </location>
</feature>
<keyword evidence="5" id="KW-0963">Cytoplasm</keyword>
<organism evidence="11 12">
    <name type="scientific">Albula glossodonta</name>
    <name type="common">roundjaw bonefish</name>
    <dbReference type="NCBI Taxonomy" id="121402"/>
    <lineage>
        <taxon>Eukaryota</taxon>
        <taxon>Metazoa</taxon>
        <taxon>Chordata</taxon>
        <taxon>Craniata</taxon>
        <taxon>Vertebrata</taxon>
        <taxon>Euteleostomi</taxon>
        <taxon>Actinopterygii</taxon>
        <taxon>Neopterygii</taxon>
        <taxon>Teleostei</taxon>
        <taxon>Albuliformes</taxon>
        <taxon>Albulidae</taxon>
        <taxon>Albula</taxon>
    </lineage>
</organism>
<feature type="region of interest" description="Disordered" evidence="9">
    <location>
        <begin position="30"/>
        <end position="191"/>
    </location>
</feature>
<evidence type="ECO:0000256" key="4">
    <source>
        <dbReference type="ARBA" id="ARBA00004604"/>
    </source>
</evidence>
<dbReference type="InterPro" id="IPR006861">
    <property type="entry name" value="HABP4_PAIRBP1-bd"/>
</dbReference>
<name>A0A8T2PRT5_9TELE</name>
<comment type="similarity">
    <text evidence="8">Belongs to the SERBP1-HABP4 family.</text>
</comment>
<dbReference type="GO" id="GO:0003723">
    <property type="term" value="F:RNA binding"/>
    <property type="evidence" value="ECO:0007669"/>
    <property type="project" value="InterPro"/>
</dbReference>
<dbReference type="GO" id="GO:0033120">
    <property type="term" value="P:positive regulation of RNA splicing"/>
    <property type="evidence" value="ECO:0007669"/>
    <property type="project" value="TreeGrafter"/>
</dbReference>
<reference evidence="11" key="1">
    <citation type="thesis" date="2021" institute="BYU ScholarsArchive" country="Provo, UT, USA">
        <title>Applications of and Algorithms for Genome Assembly and Genomic Analyses with an Emphasis on Marine Teleosts.</title>
        <authorList>
            <person name="Pickett B.D."/>
        </authorList>
    </citation>
    <scope>NUCLEOTIDE SEQUENCE</scope>
    <source>
        <strain evidence="11">HI-2016</strain>
    </source>
</reference>
<dbReference type="Gene3D" id="6.10.140.1040">
    <property type="match status" value="1"/>
</dbReference>
<evidence type="ECO:0000256" key="9">
    <source>
        <dbReference type="SAM" id="MobiDB-lite"/>
    </source>
</evidence>
<feature type="compositionally biased region" description="Basic and acidic residues" evidence="9">
    <location>
        <begin position="35"/>
        <end position="55"/>
    </location>
</feature>
<dbReference type="GO" id="GO:0010494">
    <property type="term" value="C:cytoplasmic stress granule"/>
    <property type="evidence" value="ECO:0007669"/>
    <property type="project" value="UniProtKB-SubCell"/>
</dbReference>
<dbReference type="OrthoDB" id="6022699at2759"/>
<dbReference type="GO" id="GO:0015030">
    <property type="term" value="C:Cajal body"/>
    <property type="evidence" value="ECO:0007669"/>
    <property type="project" value="UniProtKB-SubCell"/>
</dbReference>
<dbReference type="Proteomes" id="UP000824540">
    <property type="component" value="Unassembled WGS sequence"/>
</dbReference>
<dbReference type="EMBL" id="JAFBMS010000003">
    <property type="protein sequence ID" value="KAG9354038.1"/>
    <property type="molecule type" value="Genomic_DNA"/>
</dbReference>
<feature type="compositionally biased region" description="Basic and acidic residues" evidence="9">
    <location>
        <begin position="118"/>
        <end position="130"/>
    </location>
</feature>
<dbReference type="GO" id="GO:0016607">
    <property type="term" value="C:nuclear speck"/>
    <property type="evidence" value="ECO:0007669"/>
    <property type="project" value="UniProtKB-SubCell"/>
</dbReference>